<gene>
    <name evidence="4" type="ORF">BN869_000002219_1</name>
</gene>
<accession>A0A0B7JMJ2</accession>
<dbReference type="InterPro" id="IPR036291">
    <property type="entry name" value="NAD(P)-bd_dom_sf"/>
</dbReference>
<dbReference type="Pfam" id="PF05368">
    <property type="entry name" value="NmrA"/>
    <property type="match status" value="1"/>
</dbReference>
<dbReference type="CDD" id="cd05259">
    <property type="entry name" value="PCBER_SDR_a"/>
    <property type="match status" value="1"/>
</dbReference>
<organism evidence="4">
    <name type="scientific">Bionectria ochroleuca</name>
    <name type="common">Gliocladium roseum</name>
    <dbReference type="NCBI Taxonomy" id="29856"/>
    <lineage>
        <taxon>Eukaryota</taxon>
        <taxon>Fungi</taxon>
        <taxon>Dikarya</taxon>
        <taxon>Ascomycota</taxon>
        <taxon>Pezizomycotina</taxon>
        <taxon>Sordariomycetes</taxon>
        <taxon>Hypocreomycetidae</taxon>
        <taxon>Hypocreales</taxon>
        <taxon>Bionectriaceae</taxon>
        <taxon>Clonostachys</taxon>
    </lineage>
</organism>
<evidence type="ECO:0000256" key="1">
    <source>
        <dbReference type="ARBA" id="ARBA00022857"/>
    </source>
</evidence>
<evidence type="ECO:0000313" key="4">
    <source>
        <dbReference type="EMBL" id="CEO46164.1"/>
    </source>
</evidence>
<evidence type="ECO:0000259" key="3">
    <source>
        <dbReference type="Pfam" id="PF05368"/>
    </source>
</evidence>
<dbReference type="InterPro" id="IPR045312">
    <property type="entry name" value="PCBER-like"/>
</dbReference>
<keyword evidence="1" id="KW-0521">NADP</keyword>
<dbReference type="SUPFAM" id="SSF51735">
    <property type="entry name" value="NAD(P)-binding Rossmann-fold domains"/>
    <property type="match status" value="1"/>
</dbReference>
<dbReference type="Gene3D" id="3.40.50.720">
    <property type="entry name" value="NAD(P)-binding Rossmann-like Domain"/>
    <property type="match status" value="1"/>
</dbReference>
<protein>
    <recommendedName>
        <fullName evidence="3">NmrA-like domain-containing protein</fullName>
    </recommendedName>
</protein>
<keyword evidence="2" id="KW-0560">Oxidoreductase</keyword>
<dbReference type="EMBL" id="CDPU01000004">
    <property type="protein sequence ID" value="CEO46164.1"/>
    <property type="molecule type" value="Genomic_DNA"/>
</dbReference>
<proteinExistence type="predicted"/>
<sequence length="338" mass="36993">MEQPKYAKDQPSGFTNRIDRVAIVGAGGRIGKHITEALIAKGKHEITVLSREGSGSKVADGVKVVRVTYDDEESMISALRGQQFLIVSVAATAPPGSQEKILTAAAKAGVPWVMPNGYGINAFNERLAKEAMIGPVAKSGIKAVEDGGVSSWILLVCGFWYEFSLAMGPPWYGFDFANKKVEFSDDGNTVINTSTWEQCGRAVAKLLSLKELPDDENDDSPSISRWRNKPMFISSFQISQRDMLDSVNRVKGLSDIDWKIEHEPSDVRYQRGLDILKSGSRLGFVTALYARGFYPNGDANFEATETLANDALGLPKESIDEATKRAIQMVDEGFSTRN</sequence>
<evidence type="ECO:0000256" key="2">
    <source>
        <dbReference type="ARBA" id="ARBA00023002"/>
    </source>
</evidence>
<reference evidence="4" key="1">
    <citation type="submission" date="2015-01" db="EMBL/GenBank/DDBJ databases">
        <authorList>
            <person name="Durling Mikael"/>
        </authorList>
    </citation>
    <scope>NUCLEOTIDE SEQUENCE</scope>
</reference>
<name>A0A0B7JMJ2_BIOOC</name>
<dbReference type="GO" id="GO:0016491">
    <property type="term" value="F:oxidoreductase activity"/>
    <property type="evidence" value="ECO:0007669"/>
    <property type="project" value="UniProtKB-KW"/>
</dbReference>
<dbReference type="InterPro" id="IPR008030">
    <property type="entry name" value="NmrA-like"/>
</dbReference>
<dbReference type="PANTHER" id="PTHR47706">
    <property type="entry name" value="NMRA-LIKE FAMILY PROTEIN"/>
    <property type="match status" value="1"/>
</dbReference>
<dbReference type="PANTHER" id="PTHR47706:SF7">
    <property type="entry name" value="CIPA-LIKE, PUTATIVE (AFU_ORTHOLOGUE AFUA_1G01630)-RELATED"/>
    <property type="match status" value="1"/>
</dbReference>
<feature type="domain" description="NmrA-like" evidence="3">
    <location>
        <begin position="19"/>
        <end position="120"/>
    </location>
</feature>
<dbReference type="AlphaFoldDB" id="A0A0B7JMJ2"/>
<dbReference type="InterPro" id="IPR051609">
    <property type="entry name" value="NmrA/Isoflavone_reductase-like"/>
</dbReference>